<evidence type="ECO:0000313" key="1">
    <source>
        <dbReference type="EMBL" id="PVE54269.1"/>
    </source>
</evidence>
<accession>A0AA92H9F3</accession>
<reference evidence="1 2" key="1">
    <citation type="submission" date="2018-04" db="EMBL/GenBank/DDBJ databases">
        <authorList>
            <person name="Hagen T."/>
        </authorList>
    </citation>
    <scope>NUCLEOTIDE SEQUENCE [LARGE SCALE GENOMIC DNA]</scope>
    <source>
        <strain evidence="1 2">TPD7009</strain>
    </source>
</reference>
<dbReference type="Proteomes" id="UP000244335">
    <property type="component" value="Unassembled WGS sequence"/>
</dbReference>
<dbReference type="EMBL" id="QDFR01000003">
    <property type="protein sequence ID" value="PVE54269.1"/>
    <property type="molecule type" value="Genomic_DNA"/>
</dbReference>
<comment type="caution">
    <text evidence="1">The sequence shown here is derived from an EMBL/GenBank/DDBJ whole genome shotgun (WGS) entry which is preliminary data.</text>
</comment>
<dbReference type="AlphaFoldDB" id="A0AA92H9F3"/>
<name>A0AA92H9F3_RHIRH</name>
<organism evidence="1 2">
    <name type="scientific">Rhizobium rhizogenes</name>
    <name type="common">Agrobacterium rhizogenes</name>
    <dbReference type="NCBI Taxonomy" id="359"/>
    <lineage>
        <taxon>Bacteria</taxon>
        <taxon>Pseudomonadati</taxon>
        <taxon>Pseudomonadota</taxon>
        <taxon>Alphaproteobacteria</taxon>
        <taxon>Hyphomicrobiales</taxon>
        <taxon>Rhizobiaceae</taxon>
        <taxon>Rhizobium/Agrobacterium group</taxon>
        <taxon>Rhizobium</taxon>
    </lineage>
</organism>
<protein>
    <submittedName>
        <fullName evidence="1">Uncharacterized protein</fullName>
    </submittedName>
</protein>
<sequence length="62" mass="6991">MFALCHMVKLITCGASGTYSFAIFEEEEKNDQFLSLFTIPSSQDVDAALIKNIRLKIAFLFL</sequence>
<gene>
    <name evidence="1" type="ORF">DC430_13720</name>
</gene>
<proteinExistence type="predicted"/>
<evidence type="ECO:0000313" key="2">
    <source>
        <dbReference type="Proteomes" id="UP000244335"/>
    </source>
</evidence>